<accession>D7FIA2</accession>
<reference evidence="2 3" key="1">
    <citation type="journal article" date="2010" name="Nature">
        <title>The Ectocarpus genome and the independent evolution of multicellularity in brown algae.</title>
        <authorList>
            <person name="Cock J.M."/>
            <person name="Sterck L."/>
            <person name="Rouze P."/>
            <person name="Scornet D."/>
            <person name="Allen A.E."/>
            <person name="Amoutzias G."/>
            <person name="Anthouard V."/>
            <person name="Artiguenave F."/>
            <person name="Aury J.M."/>
            <person name="Badger J.H."/>
            <person name="Beszteri B."/>
            <person name="Billiau K."/>
            <person name="Bonnet E."/>
            <person name="Bothwell J.H."/>
            <person name="Bowler C."/>
            <person name="Boyen C."/>
            <person name="Brownlee C."/>
            <person name="Carrano C.J."/>
            <person name="Charrier B."/>
            <person name="Cho G.Y."/>
            <person name="Coelho S.M."/>
            <person name="Collen J."/>
            <person name="Corre E."/>
            <person name="Da Silva C."/>
            <person name="Delage L."/>
            <person name="Delaroque N."/>
            <person name="Dittami S.M."/>
            <person name="Doulbeau S."/>
            <person name="Elias M."/>
            <person name="Farnham G."/>
            <person name="Gachon C.M."/>
            <person name="Gschloessl B."/>
            <person name="Heesch S."/>
            <person name="Jabbari K."/>
            <person name="Jubin C."/>
            <person name="Kawai H."/>
            <person name="Kimura K."/>
            <person name="Kloareg B."/>
            <person name="Kupper F.C."/>
            <person name="Lang D."/>
            <person name="Le Bail A."/>
            <person name="Leblanc C."/>
            <person name="Lerouge P."/>
            <person name="Lohr M."/>
            <person name="Lopez P.J."/>
            <person name="Martens C."/>
            <person name="Maumus F."/>
            <person name="Michel G."/>
            <person name="Miranda-Saavedra D."/>
            <person name="Morales J."/>
            <person name="Moreau H."/>
            <person name="Motomura T."/>
            <person name="Nagasato C."/>
            <person name="Napoli C.A."/>
            <person name="Nelson D.R."/>
            <person name="Nyvall-Collen P."/>
            <person name="Peters A.F."/>
            <person name="Pommier C."/>
            <person name="Potin P."/>
            <person name="Poulain J."/>
            <person name="Quesneville H."/>
            <person name="Read B."/>
            <person name="Rensing S.A."/>
            <person name="Ritter A."/>
            <person name="Rousvoal S."/>
            <person name="Samanta M."/>
            <person name="Samson G."/>
            <person name="Schroeder D.C."/>
            <person name="Segurens B."/>
            <person name="Strittmatter M."/>
            <person name="Tonon T."/>
            <person name="Tregear J.W."/>
            <person name="Valentin K."/>
            <person name="von Dassow P."/>
            <person name="Yamagishi T."/>
            <person name="Van de Peer Y."/>
            <person name="Wincker P."/>
        </authorList>
    </citation>
    <scope>NUCLEOTIDE SEQUENCE [LARGE SCALE GENOMIC DNA]</scope>
    <source>
        <strain evidence="3">Ec32 / CCAP1310/4</strain>
    </source>
</reference>
<organism evidence="2 3">
    <name type="scientific">Ectocarpus siliculosus</name>
    <name type="common">Brown alga</name>
    <name type="synonym">Conferva siliculosa</name>
    <dbReference type="NCBI Taxonomy" id="2880"/>
    <lineage>
        <taxon>Eukaryota</taxon>
        <taxon>Sar</taxon>
        <taxon>Stramenopiles</taxon>
        <taxon>Ochrophyta</taxon>
        <taxon>PX clade</taxon>
        <taxon>Phaeophyceae</taxon>
        <taxon>Ectocarpales</taxon>
        <taxon>Ectocarpaceae</taxon>
        <taxon>Ectocarpus</taxon>
    </lineage>
</organism>
<dbReference type="Proteomes" id="UP000002630">
    <property type="component" value="Linkage Group LG23"/>
</dbReference>
<proteinExistence type="predicted"/>
<protein>
    <submittedName>
        <fullName evidence="2">Uncharacterized protein</fullName>
    </submittedName>
</protein>
<evidence type="ECO:0000313" key="2">
    <source>
        <dbReference type="EMBL" id="CBJ28726.1"/>
    </source>
</evidence>
<evidence type="ECO:0000313" key="3">
    <source>
        <dbReference type="Proteomes" id="UP000002630"/>
    </source>
</evidence>
<evidence type="ECO:0000256" key="1">
    <source>
        <dbReference type="SAM" id="MobiDB-lite"/>
    </source>
</evidence>
<feature type="region of interest" description="Disordered" evidence="1">
    <location>
        <begin position="95"/>
        <end position="115"/>
    </location>
</feature>
<dbReference type="EMBL" id="FN647870">
    <property type="protein sequence ID" value="CBJ28726.1"/>
    <property type="molecule type" value="Genomic_DNA"/>
</dbReference>
<dbReference type="OrthoDB" id="542418at2759"/>
<dbReference type="EMBL" id="FN649748">
    <property type="protein sequence ID" value="CBJ28726.1"/>
    <property type="molecule type" value="Genomic_DNA"/>
</dbReference>
<name>D7FIA2_ECTSI</name>
<dbReference type="AlphaFoldDB" id="D7FIA2"/>
<dbReference type="InParanoid" id="D7FIA2"/>
<gene>
    <name evidence="2" type="ORF">Esi_0119_0011</name>
</gene>
<feature type="compositionally biased region" description="Basic and acidic residues" evidence="1">
    <location>
        <begin position="98"/>
        <end position="107"/>
    </location>
</feature>
<keyword evidence="3" id="KW-1185">Reference proteome</keyword>
<sequence>MEHCNAAVTHVRSKAAAIRKTTSEYLKGELLRGERLTNGDPKWPSILSSFDVAANQVVELAEEVDPVLNFFAYQPLRATAKPGDIPMFLSTKLMPRSDSAKRDERSEGSVGSRSHIEAVEQFNDSVDDISNFFNDSVGADDVLSKLVSLSGSTR</sequence>